<protein>
    <submittedName>
        <fullName evidence="2">DUF2232 domain-containing protein</fullName>
    </submittedName>
</protein>
<accession>A0A6G1XAM0</accession>
<dbReference type="PANTHER" id="PTHR41324:SF1">
    <property type="entry name" value="DUF2232 DOMAIN-CONTAINING PROTEIN"/>
    <property type="match status" value="1"/>
</dbReference>
<name>A0A6G1XAM0_9BACI</name>
<dbReference type="AlphaFoldDB" id="A0A6G1XAM0"/>
<organism evidence="2 3">
    <name type="scientific">Salinibacillus xinjiangensis</name>
    <dbReference type="NCBI Taxonomy" id="1229268"/>
    <lineage>
        <taxon>Bacteria</taxon>
        <taxon>Bacillati</taxon>
        <taxon>Bacillota</taxon>
        <taxon>Bacilli</taxon>
        <taxon>Bacillales</taxon>
        <taxon>Bacillaceae</taxon>
        <taxon>Salinibacillus</taxon>
    </lineage>
</organism>
<reference evidence="2 3" key="1">
    <citation type="submission" date="2019-11" db="EMBL/GenBank/DDBJ databases">
        <authorList>
            <person name="Li J."/>
        </authorList>
    </citation>
    <scope>NUCLEOTIDE SEQUENCE [LARGE SCALE GENOMIC DNA]</scope>
    <source>
        <strain evidence="2 3">J4</strain>
    </source>
</reference>
<keyword evidence="1" id="KW-0812">Transmembrane</keyword>
<keyword evidence="1" id="KW-0472">Membrane</keyword>
<feature type="transmembrane region" description="Helical" evidence="1">
    <location>
        <begin position="209"/>
        <end position="229"/>
    </location>
</feature>
<gene>
    <name evidence="2" type="ORF">GH754_17060</name>
</gene>
<feature type="transmembrane region" description="Helical" evidence="1">
    <location>
        <begin position="101"/>
        <end position="123"/>
    </location>
</feature>
<dbReference type="RefSeq" id="WP_153729852.1">
    <property type="nucleotide sequence ID" value="NZ_WJNH01000014.1"/>
</dbReference>
<dbReference type="PANTHER" id="PTHR41324">
    <property type="entry name" value="MEMBRANE PROTEIN-RELATED"/>
    <property type="match status" value="1"/>
</dbReference>
<evidence type="ECO:0000313" key="3">
    <source>
        <dbReference type="Proteomes" id="UP000480185"/>
    </source>
</evidence>
<keyword evidence="1" id="KW-1133">Transmembrane helix</keyword>
<keyword evidence="3" id="KW-1185">Reference proteome</keyword>
<feature type="transmembrane region" description="Helical" evidence="1">
    <location>
        <begin position="12"/>
        <end position="36"/>
    </location>
</feature>
<feature type="transmembrane region" description="Helical" evidence="1">
    <location>
        <begin position="272"/>
        <end position="296"/>
    </location>
</feature>
<dbReference type="EMBL" id="WJNH01000014">
    <property type="protein sequence ID" value="MRG87969.1"/>
    <property type="molecule type" value="Genomic_DNA"/>
</dbReference>
<evidence type="ECO:0000313" key="2">
    <source>
        <dbReference type="EMBL" id="MRG87969.1"/>
    </source>
</evidence>
<sequence>MKKSNVITEGALFSGIFIVLLLLTLFVPVIGFFSMFLTPIPFMVFTYKNGIKPGLMMAVVSILLATILATVLSLPLALMAAFGGITIGASLYLKKSTYETWALGSVAFGIGFMAVVFLGQWLFELNMVQEINLLVEQSLQTSKQLMEQFDNTEESIQLLEEQMDQIIYLIPTLIGFLGIFYAFITIWIGFKMINRLEKRSLSFPPFRKFSLPISAVWVYLIAMVLTWVFPEEGSVMNQAFINILTLTGYLFVIQGLAFIFYYVHVKNKSKGIAIAAIIVAILLPFFLYPLRILGIIDLGFNLRERLTPNKE</sequence>
<comment type="caution">
    <text evidence="2">The sequence shown here is derived from an EMBL/GenBank/DDBJ whole genome shotgun (WGS) entry which is preliminary data.</text>
</comment>
<dbReference type="Proteomes" id="UP000480185">
    <property type="component" value="Unassembled WGS sequence"/>
</dbReference>
<evidence type="ECO:0000256" key="1">
    <source>
        <dbReference type="SAM" id="Phobius"/>
    </source>
</evidence>
<dbReference type="OrthoDB" id="2987886at2"/>
<proteinExistence type="predicted"/>
<dbReference type="Pfam" id="PF09991">
    <property type="entry name" value="DUF2232"/>
    <property type="match status" value="1"/>
</dbReference>
<dbReference type="InterPro" id="IPR018710">
    <property type="entry name" value="DUF2232"/>
</dbReference>
<feature type="transmembrane region" description="Helical" evidence="1">
    <location>
        <begin position="241"/>
        <end position="263"/>
    </location>
</feature>
<feature type="transmembrane region" description="Helical" evidence="1">
    <location>
        <begin position="56"/>
        <end position="89"/>
    </location>
</feature>
<feature type="transmembrane region" description="Helical" evidence="1">
    <location>
        <begin position="166"/>
        <end position="188"/>
    </location>
</feature>